<keyword evidence="1" id="KW-0732">Signal</keyword>
<keyword evidence="2" id="KW-0378">Hydrolase</keyword>
<proteinExistence type="predicted"/>
<dbReference type="AlphaFoldDB" id="A0A2T0R7A3"/>
<keyword evidence="3" id="KW-1185">Reference proteome</keyword>
<dbReference type="GO" id="GO:0016787">
    <property type="term" value="F:hydrolase activity"/>
    <property type="evidence" value="ECO:0007669"/>
    <property type="project" value="UniProtKB-KW"/>
</dbReference>
<name>A0A2T0R7A3_9ACTN</name>
<dbReference type="PANTHER" id="PTHR47791:SF4">
    <property type="entry name" value="(PUTATIVE SECRETED PROTEIN)-RELATED"/>
    <property type="match status" value="1"/>
</dbReference>
<dbReference type="EMBL" id="PVZF01000002">
    <property type="protein sequence ID" value="PRY17048.1"/>
    <property type="molecule type" value="Genomic_DNA"/>
</dbReference>
<dbReference type="GO" id="GO:0005975">
    <property type="term" value="P:carbohydrate metabolic process"/>
    <property type="evidence" value="ECO:0007669"/>
    <property type="project" value="InterPro"/>
</dbReference>
<gene>
    <name evidence="2" type="ORF">CLV37_1022</name>
</gene>
<dbReference type="SUPFAM" id="SSF48208">
    <property type="entry name" value="Six-hairpin glycosidases"/>
    <property type="match status" value="1"/>
</dbReference>
<dbReference type="Gene3D" id="1.50.10.20">
    <property type="match status" value="1"/>
</dbReference>
<dbReference type="Pfam" id="PF03663">
    <property type="entry name" value="Glyco_hydro_76"/>
    <property type="match status" value="1"/>
</dbReference>
<feature type="signal peptide" evidence="1">
    <location>
        <begin position="1"/>
        <end position="28"/>
    </location>
</feature>
<feature type="chain" id="PRO_5015618983" evidence="1">
    <location>
        <begin position="29"/>
        <end position="398"/>
    </location>
</feature>
<protein>
    <submittedName>
        <fullName evidence="2">Glycosyl hydrolase family 76</fullName>
    </submittedName>
</protein>
<comment type="caution">
    <text evidence="2">The sequence shown here is derived from an EMBL/GenBank/DDBJ whole genome shotgun (WGS) entry which is preliminary data.</text>
</comment>
<dbReference type="InterPro" id="IPR008928">
    <property type="entry name" value="6-hairpin_glycosidase_sf"/>
</dbReference>
<reference evidence="2 3" key="1">
    <citation type="submission" date="2018-03" db="EMBL/GenBank/DDBJ databases">
        <title>Genomic Encyclopedia of Archaeal and Bacterial Type Strains, Phase II (KMG-II): from individual species to whole genera.</title>
        <authorList>
            <person name="Goeker M."/>
        </authorList>
    </citation>
    <scope>NUCLEOTIDE SEQUENCE [LARGE SCALE GENOMIC DNA]</scope>
    <source>
        <strain evidence="2 3">DSM 19711</strain>
    </source>
</reference>
<dbReference type="RefSeq" id="WP_211298386.1">
    <property type="nucleotide sequence ID" value="NZ_PVZF01000002.1"/>
</dbReference>
<evidence type="ECO:0000313" key="2">
    <source>
        <dbReference type="EMBL" id="PRY17048.1"/>
    </source>
</evidence>
<accession>A0A2T0R7A3</accession>
<dbReference type="InterPro" id="IPR005198">
    <property type="entry name" value="Glyco_hydro_76"/>
</dbReference>
<dbReference type="Proteomes" id="UP000238083">
    <property type="component" value="Unassembled WGS sequence"/>
</dbReference>
<organism evidence="2 3">
    <name type="scientific">Kineococcus rhizosphaerae</name>
    <dbReference type="NCBI Taxonomy" id="559628"/>
    <lineage>
        <taxon>Bacteria</taxon>
        <taxon>Bacillati</taxon>
        <taxon>Actinomycetota</taxon>
        <taxon>Actinomycetes</taxon>
        <taxon>Kineosporiales</taxon>
        <taxon>Kineosporiaceae</taxon>
        <taxon>Kineococcus</taxon>
    </lineage>
</organism>
<dbReference type="InterPro" id="IPR006311">
    <property type="entry name" value="TAT_signal"/>
</dbReference>
<dbReference type="PROSITE" id="PS51318">
    <property type="entry name" value="TAT"/>
    <property type="match status" value="1"/>
</dbReference>
<dbReference type="PANTHER" id="PTHR47791">
    <property type="entry name" value="MEIOTICALLY UP-REGULATED GENE 191 PROTEIN"/>
    <property type="match status" value="1"/>
</dbReference>
<sequence length="398" mass="44258">MRTSSRRTVLTGLTASALVAGTAAPAHAETGERSPGRHHDWAGRAALSWQALLDHFAVGDGSGLLHEQFPVAAGDPKYSYEWPFSQAHVAALDLTGIPGAGRRYRDDLIDLAAAQQYYWNPTSTTGLPGFASGPMPPYLNGGDLFYDDNEWVGLLDVQQFAMTGDRRALAEARKISDLVESGWDTDPTHAAPGGVFWTQAPWSDDRNTVSNMPGAELALRLFQFTRERRYLDRALKYYTWTNTHLQQDDGLYTDHLDLQGVPDPTVWSYNQGVPVGVNVLLFQATRDRRYLREAQRIARASLEFFVAGGRVDDHPPYFNSIWFKNLLLLESVTGGHTYRDATAGYAQRVWDTKRQPSGLFRFPAGDSHGTTTLLLEQAAVVQVFAVLAWKPSDHDLLY</sequence>
<evidence type="ECO:0000313" key="3">
    <source>
        <dbReference type="Proteomes" id="UP000238083"/>
    </source>
</evidence>
<evidence type="ECO:0000256" key="1">
    <source>
        <dbReference type="SAM" id="SignalP"/>
    </source>
</evidence>
<dbReference type="InterPro" id="IPR053169">
    <property type="entry name" value="MUG_Protein"/>
</dbReference>